<name>A0ABZ3BB26_9ENTR</name>
<evidence type="ECO:0000313" key="1">
    <source>
        <dbReference type="EMBL" id="WZV98406.1"/>
    </source>
</evidence>
<reference evidence="1 2" key="1">
    <citation type="submission" date="2024-04" db="EMBL/GenBank/DDBJ databases">
        <title>Kosakonia calanthae sp. nov., a halophilic bacterium isolated from leaves of Calanthe tiplacata.</title>
        <authorList>
            <person name="Wu P."/>
        </authorList>
    </citation>
    <scope>NUCLEOTIDE SEQUENCE [LARGE SCALE GENOMIC DNA]</scope>
    <source>
        <strain evidence="1 2">BYX6</strain>
    </source>
</reference>
<organism evidence="1 2">
    <name type="scientific">Kosakonia calanthes</name>
    <dbReference type="NCBI Taxonomy" id="3139408"/>
    <lineage>
        <taxon>Bacteria</taxon>
        <taxon>Pseudomonadati</taxon>
        <taxon>Pseudomonadota</taxon>
        <taxon>Gammaproteobacteria</taxon>
        <taxon>Enterobacterales</taxon>
        <taxon>Enterobacteriaceae</taxon>
        <taxon>Kosakonia</taxon>
    </lineage>
</organism>
<keyword evidence="2" id="KW-1185">Reference proteome</keyword>
<sequence>MPDLDELKAKLADVIVDDSFQLEERTPAQLLEFVDQYTNLVRFASDDNSLWSDFWFTNITAQQLSDIYLNVALDNKILPVQQTFLLLLLGLLETPKLLLNTVPDRHRTLYYQQLLGFKTGAIKPDTVAVSFNLKSNSKAFLLPAGTLLDAGQDAAGNNITYQTDADVLINHQLLNSLCWTTQDASGNWQLMTALDVDNNIALPDGGIRLFGEADSMETLQRNVVIDAALIRLSGDISVTVFSGDVTRSASEITPILSLQGQQQTPLVFRATRASGGELLYRLPSTLLQKDWHQDAIARTNASLQLKFPAGKAAALPTSYSVTISQSQEIGYIPQEGQGYIDSFSYPFGSQPVLGSSFELTLPTAFIETGGTLTISPQWASLPTENFALWYARYSNPPADNTVFMANLYLVQPSGEMTLLGEQSLFSGSAAPQMQPLTVTLPDDLDADSGDYSIRVELSGSDFHHQEWANDPAGKNAPWTPQVSRIDTQFSQTFTLAQILDRSVLLRDGDVMQQVIYVGLSNVADGDSISIYWDLQSLVALPLTWYYTTGEGVWQALDATLNDGTQGLFISGLWQAILPGDAGTGGDGLSEDYFWLKGVPTTSINTDDVPKVRDLFTNAATATLNLSGDVDSSHFDQPLPAGSISQLVSPLVQISSISQTRPSVGGQARETTAELFERAAGRIATRHRAITWQDMRHMLLDQYPELYDIHFLDVSKLLTIPALTEQVLVVIPGSNASDNDDTLRPALSAGRLQKMGEWLKQFTSPWANPELINPIYVNVIARYQVTFLDDVNPNYGYQQLSEWLQQRYMPWGSDVKQVVAPGNQIDYYQLLATIQQHPLVKNVVALELVDESGATHQETIVAKENEVLILTPQVKA</sequence>
<evidence type="ECO:0008006" key="3">
    <source>
        <dbReference type="Google" id="ProtNLM"/>
    </source>
</evidence>
<proteinExistence type="predicted"/>
<dbReference type="Proteomes" id="UP001466893">
    <property type="component" value="Chromosome"/>
</dbReference>
<dbReference type="EMBL" id="CP151800">
    <property type="protein sequence ID" value="WZV98406.1"/>
    <property type="molecule type" value="Genomic_DNA"/>
</dbReference>
<accession>A0ABZ3BB26</accession>
<gene>
    <name evidence="1" type="ORF">AAEY27_00455</name>
</gene>
<dbReference type="RefSeq" id="WP_342323014.1">
    <property type="nucleotide sequence ID" value="NZ_CP151800.1"/>
</dbReference>
<protein>
    <recommendedName>
        <fullName evidence="3">Baseplate protein J-like domain-containing protein</fullName>
    </recommendedName>
</protein>
<evidence type="ECO:0000313" key="2">
    <source>
        <dbReference type="Proteomes" id="UP001466893"/>
    </source>
</evidence>